<dbReference type="InParanoid" id="H0EIF6"/>
<reference evidence="1 2" key="1">
    <citation type="journal article" date="2012" name="Eukaryot. Cell">
        <title>Genome sequence of the fungus Glarea lozoyensis: the first genome sequence of a species from the Helotiaceae family.</title>
        <authorList>
            <person name="Youssar L."/>
            <person name="Gruening B.A."/>
            <person name="Erxleben A."/>
            <person name="Guenther S."/>
            <person name="Huettel W."/>
        </authorList>
    </citation>
    <scope>NUCLEOTIDE SEQUENCE [LARGE SCALE GENOMIC DNA]</scope>
    <source>
        <strain evidence="2">ATCC 74030 / MF5533</strain>
    </source>
</reference>
<proteinExistence type="predicted"/>
<comment type="caution">
    <text evidence="1">The sequence shown here is derived from an EMBL/GenBank/DDBJ whole genome shotgun (WGS) entry which is preliminary data.</text>
</comment>
<evidence type="ECO:0000313" key="2">
    <source>
        <dbReference type="Proteomes" id="UP000005446"/>
    </source>
</evidence>
<dbReference type="Gene3D" id="1.10.240.10">
    <property type="entry name" value="Tyrosyl-Transfer RNA Synthetase"/>
    <property type="match status" value="1"/>
</dbReference>
<sequence length="194" mass="21526">MATSAPIRMPWRILNRSVAATTSRTQSFSASDGNPETVEIWLAFIRKHAYYGIGMKANVFEFEALNVGKNMDIEMEKMKDTVDKTWDQVGVAKGNKLTADQIMELVNRENFRAATHGSGQVEEVEKGEFSYAFGGGTGSGEVCAVFTECEGVRNEYERILDDEGYVENVEREGGRKARESAEETMGLVRDAVGF</sequence>
<name>H0EIF6_GLAL7</name>
<dbReference type="OrthoDB" id="366214at2759"/>
<dbReference type="EMBL" id="AGUE01000047">
    <property type="protein sequence ID" value="EHL01677.1"/>
    <property type="molecule type" value="Genomic_DNA"/>
</dbReference>
<dbReference type="InterPro" id="IPR014729">
    <property type="entry name" value="Rossmann-like_a/b/a_fold"/>
</dbReference>
<accession>H0EIF6</accession>
<keyword evidence="2" id="KW-1185">Reference proteome</keyword>
<keyword evidence="1" id="KW-0689">Ribosomal protein</keyword>
<gene>
    <name evidence="1" type="ORF">M7I_2311</name>
</gene>
<dbReference type="Gene3D" id="3.40.50.620">
    <property type="entry name" value="HUPs"/>
    <property type="match status" value="1"/>
</dbReference>
<dbReference type="GO" id="GO:0005840">
    <property type="term" value="C:ribosome"/>
    <property type="evidence" value="ECO:0007669"/>
    <property type="project" value="UniProtKB-KW"/>
</dbReference>
<evidence type="ECO:0000313" key="1">
    <source>
        <dbReference type="EMBL" id="EHL01677.1"/>
    </source>
</evidence>
<protein>
    <submittedName>
        <fullName evidence="1">Putative 30S ribosomal protein S10, mitochondrial</fullName>
    </submittedName>
</protein>
<dbReference type="Proteomes" id="UP000005446">
    <property type="component" value="Unassembled WGS sequence"/>
</dbReference>
<organism evidence="1 2">
    <name type="scientific">Glarea lozoyensis (strain ATCC 74030 / MF5533)</name>
    <dbReference type="NCBI Taxonomy" id="1104152"/>
    <lineage>
        <taxon>Eukaryota</taxon>
        <taxon>Fungi</taxon>
        <taxon>Dikarya</taxon>
        <taxon>Ascomycota</taxon>
        <taxon>Pezizomycotina</taxon>
        <taxon>Leotiomycetes</taxon>
        <taxon>Helotiales</taxon>
        <taxon>Helotiaceae</taxon>
        <taxon>Glarea</taxon>
    </lineage>
</organism>
<dbReference type="HOGENOM" id="CLU_1402575_0_0_1"/>
<keyword evidence="1" id="KW-0687">Ribonucleoprotein</keyword>
<dbReference type="AlphaFoldDB" id="H0EIF6"/>